<dbReference type="EMBL" id="CM001022">
    <property type="protein sequence ID" value="EFQ24149.1"/>
    <property type="molecule type" value="Genomic_DNA"/>
</dbReference>
<feature type="binding site" evidence="3">
    <location>
        <position position="478"/>
    </location>
    <ligand>
        <name>Zn(2+)</name>
        <dbReference type="ChEBI" id="CHEBI:29105"/>
        <label>2</label>
    </ligand>
</feature>
<accession>E3CV62</accession>
<dbReference type="HOGENOM" id="CLU_008539_5_0_0"/>
<feature type="active site" description="Phosphoserine intermediate" evidence="2">
    <location>
        <position position="101"/>
    </location>
</feature>
<dbReference type="AlphaFoldDB" id="E3CV62"/>
<dbReference type="STRING" id="584708.Apau_1731"/>
<comment type="cofactor">
    <cofactor evidence="3">
        <name>Zn(2+)</name>
        <dbReference type="ChEBI" id="CHEBI:29105"/>
    </cofactor>
    <text evidence="3">Binds 2 Zn(2+) ions.</text>
</comment>
<dbReference type="GO" id="GO:0046872">
    <property type="term" value="F:metal ion binding"/>
    <property type="evidence" value="ECO:0007669"/>
    <property type="project" value="UniProtKB-KW"/>
</dbReference>
<keyword evidence="1" id="KW-0597">Phosphoprotein</keyword>
<protein>
    <submittedName>
        <fullName evidence="6">Alkaline phosphatase</fullName>
    </submittedName>
</protein>
<keyword evidence="3" id="KW-0460">Magnesium</keyword>
<feature type="binding site" evidence="3">
    <location>
        <position position="155"/>
    </location>
    <ligand>
        <name>Mg(2+)</name>
        <dbReference type="ChEBI" id="CHEBI:18420"/>
    </ligand>
</feature>
<evidence type="ECO:0000256" key="3">
    <source>
        <dbReference type="PIRSR" id="PIRSR601952-2"/>
    </source>
</evidence>
<feature type="binding site" evidence="3">
    <location>
        <position position="49"/>
    </location>
    <ligand>
        <name>Mg(2+)</name>
        <dbReference type="ChEBI" id="CHEBI:18420"/>
    </ligand>
</feature>
<dbReference type="GO" id="GO:0004035">
    <property type="term" value="F:alkaline phosphatase activity"/>
    <property type="evidence" value="ECO:0007669"/>
    <property type="project" value="TreeGrafter"/>
</dbReference>
<dbReference type="PRINTS" id="PR00113">
    <property type="entry name" value="ALKPHPHTASE"/>
</dbReference>
<feature type="binding site" evidence="3">
    <location>
        <position position="283"/>
    </location>
    <ligand>
        <name>Zn(2+)</name>
        <dbReference type="ChEBI" id="CHEBI:29105"/>
        <label>2</label>
    </ligand>
</feature>
<feature type="chain" id="PRO_5003167786" evidence="5">
    <location>
        <begin position="36"/>
        <end position="522"/>
    </location>
</feature>
<dbReference type="SMART" id="SM00098">
    <property type="entry name" value="alkPPc"/>
    <property type="match status" value="1"/>
</dbReference>
<dbReference type="RefSeq" id="WP_006301370.1">
    <property type="nucleotide sequence ID" value="NZ_CM001022.1"/>
</dbReference>
<comment type="cofactor">
    <cofactor evidence="3">
        <name>Mg(2+)</name>
        <dbReference type="ChEBI" id="CHEBI:18420"/>
    </cofactor>
    <text evidence="3">Binds 1 Mg(2+) ion.</text>
</comment>
<dbReference type="OrthoDB" id="9794455at2"/>
<dbReference type="Pfam" id="PF00245">
    <property type="entry name" value="Alk_phosphatase"/>
    <property type="match status" value="2"/>
</dbReference>
<reference evidence="6 7" key="1">
    <citation type="journal article" date="2010" name="Stand. Genomic Sci.">
        <title>Non-contiguous finished genome sequence of Aminomonas paucivorans type strain (GLU-3).</title>
        <authorList>
            <person name="Pitluck S."/>
            <person name="Yasawong M."/>
            <person name="Held B."/>
            <person name="Lapidus A."/>
            <person name="Nolan M."/>
            <person name="Copeland A."/>
            <person name="Lucas S."/>
            <person name="Del Rio T.G."/>
            <person name="Tice H."/>
            <person name="Cheng J.F."/>
            <person name="Chertkov O."/>
            <person name="Goodwin L."/>
            <person name="Tapia R."/>
            <person name="Han C."/>
            <person name="Liolios K."/>
            <person name="Ivanova N."/>
            <person name="Mavromatis K."/>
            <person name="Ovchinnikova G."/>
            <person name="Pati A."/>
            <person name="Chen A."/>
            <person name="Palaniappan K."/>
            <person name="Land M."/>
            <person name="Hauser L."/>
            <person name="Chang Y.J."/>
            <person name="Jeffries C.D."/>
            <person name="Pukall R."/>
            <person name="Spring S."/>
            <person name="Rohde M."/>
            <person name="Sikorski J."/>
            <person name="Goker M."/>
            <person name="Woyke T."/>
            <person name="Bristow J."/>
            <person name="Eisen J.A."/>
            <person name="Markowitz V."/>
            <person name="Hugenholtz P."/>
            <person name="Kyrpides N.C."/>
            <person name="Klenk H.P."/>
        </authorList>
    </citation>
    <scope>NUCLEOTIDE SEQUENCE [LARGE SCALE GENOMIC DNA]</scope>
    <source>
        <strain evidence="6 7">DSM 12260</strain>
    </source>
</reference>
<keyword evidence="5" id="KW-0732">Signal</keyword>
<proteinExistence type="inferred from homology"/>
<evidence type="ECO:0000256" key="1">
    <source>
        <dbReference type="ARBA" id="ARBA00022553"/>
    </source>
</evidence>
<feature type="binding site" evidence="3">
    <location>
        <position position="287"/>
    </location>
    <ligand>
        <name>Zn(2+)</name>
        <dbReference type="ChEBI" id="CHEBI:29105"/>
        <label>2</label>
    </ligand>
</feature>
<feature type="signal peptide" evidence="5">
    <location>
        <begin position="1"/>
        <end position="35"/>
    </location>
</feature>
<dbReference type="SUPFAM" id="SSF53649">
    <property type="entry name" value="Alkaline phosphatase-like"/>
    <property type="match status" value="1"/>
</dbReference>
<dbReference type="PaxDb" id="584708-Apau_1731"/>
<dbReference type="PANTHER" id="PTHR11596:SF5">
    <property type="entry name" value="ALKALINE PHOSPHATASE"/>
    <property type="match status" value="1"/>
</dbReference>
<gene>
    <name evidence="6" type="ORF">Apau_1731</name>
</gene>
<dbReference type="PANTHER" id="PTHR11596">
    <property type="entry name" value="ALKALINE PHOSPHATASE"/>
    <property type="match status" value="1"/>
</dbReference>
<feature type="binding site" evidence="3">
    <location>
        <position position="326"/>
    </location>
    <ligand>
        <name>Zn(2+)</name>
        <dbReference type="ChEBI" id="CHEBI:29105"/>
        <label>2</label>
    </ligand>
</feature>
<dbReference type="Gene3D" id="1.10.60.40">
    <property type="match status" value="1"/>
</dbReference>
<feature type="binding site" evidence="3">
    <location>
        <position position="278"/>
    </location>
    <ligand>
        <name>Mg(2+)</name>
        <dbReference type="ChEBI" id="CHEBI:18420"/>
    </ligand>
</feature>
<dbReference type="InterPro" id="IPR001952">
    <property type="entry name" value="Alkaline_phosphatase"/>
</dbReference>
<dbReference type="Gene3D" id="3.40.720.10">
    <property type="entry name" value="Alkaline Phosphatase, subunit A"/>
    <property type="match status" value="1"/>
</dbReference>
<feature type="binding site" evidence="3">
    <location>
        <position position="153"/>
    </location>
    <ligand>
        <name>Mg(2+)</name>
        <dbReference type="ChEBI" id="CHEBI:18420"/>
    </ligand>
</feature>
<dbReference type="Proteomes" id="UP000005096">
    <property type="component" value="Chromosome"/>
</dbReference>
<keyword evidence="7" id="KW-1185">Reference proteome</keyword>
<dbReference type="InterPro" id="IPR017850">
    <property type="entry name" value="Alkaline_phosphatase_core_sf"/>
</dbReference>
<evidence type="ECO:0000313" key="7">
    <source>
        <dbReference type="Proteomes" id="UP000005096"/>
    </source>
</evidence>
<evidence type="ECO:0000256" key="5">
    <source>
        <dbReference type="SAM" id="SignalP"/>
    </source>
</evidence>
<organism evidence="6 7">
    <name type="scientific">Aminomonas paucivorans DSM 12260</name>
    <dbReference type="NCBI Taxonomy" id="584708"/>
    <lineage>
        <taxon>Bacteria</taxon>
        <taxon>Thermotogati</taxon>
        <taxon>Synergistota</taxon>
        <taxon>Synergistia</taxon>
        <taxon>Synergistales</taxon>
        <taxon>Synergistaceae</taxon>
        <taxon>Aminomonas</taxon>
    </lineage>
</organism>
<dbReference type="PROSITE" id="PS51257">
    <property type="entry name" value="PROKAR_LIPOPROTEIN"/>
    <property type="match status" value="1"/>
</dbReference>
<evidence type="ECO:0000256" key="4">
    <source>
        <dbReference type="RuleBase" id="RU003946"/>
    </source>
</evidence>
<comment type="similarity">
    <text evidence="4">Belongs to the alkaline phosphatase family.</text>
</comment>
<sequence>MVRWLRSIRTLRVLWGLAALGMALGCIAPSAPASAAGENPKYVFLFIGDGMGMPQINAAEIYLKSHPGQAGSPTIQKLALSSLPVQGMCTTYSANSFITDSAPAATSLASGFKTDNGIIGMDPPKKKRFVPVSRMAKEKGRRVGVVSSASIDHATPAAFYASVPSRKDYYDISRQLVDSGFDYFAGGGLLQPKGKKGDQPSSIDYAKEKGYRFVDSREEFLKLRPGVGKVLAFAPRRDEDQALPYALDGDGGDVSLAEFTAKGIELLDNPKGFFMMVEGGKIDWACHANDAAAAVRDTLAFDEAVRVARSFAARHPKETLIVVTGDHECGGMTIGFAGTQYETFFDKVRFQKGSYQAFDAKLAAYRKSHSPKDARLADLLPLIEADFGLTVLPPGRKAALEKMAKAGDRDAKGRLALALTPREQKLLEESFVASMNPESLKKGDETAYLVYGGYEPLSVTLTHLLNQKAGIGWTSYSHTGIPVPVFAEGAGQSLFQGYYDNTDIARRLMGLMGRSPVAVASR</sequence>
<evidence type="ECO:0000256" key="2">
    <source>
        <dbReference type="PIRSR" id="PIRSR601952-1"/>
    </source>
</evidence>
<feature type="binding site" evidence="3">
    <location>
        <position position="327"/>
    </location>
    <ligand>
        <name>Zn(2+)</name>
        <dbReference type="ChEBI" id="CHEBI:29105"/>
        <label>2</label>
    </ligand>
</feature>
<evidence type="ECO:0000313" key="6">
    <source>
        <dbReference type="EMBL" id="EFQ24149.1"/>
    </source>
</evidence>
<feature type="binding site" evidence="3">
    <location>
        <position position="49"/>
    </location>
    <ligand>
        <name>Zn(2+)</name>
        <dbReference type="ChEBI" id="CHEBI:29105"/>
        <label>2</label>
    </ligand>
</feature>
<keyword evidence="3" id="KW-0479">Metal-binding</keyword>
<dbReference type="eggNOG" id="COG1785">
    <property type="taxonomic scope" value="Bacteria"/>
</dbReference>
<name>E3CV62_9BACT</name>
<keyword evidence="3" id="KW-0862">Zinc</keyword>
<dbReference type="CDD" id="cd16012">
    <property type="entry name" value="ALP"/>
    <property type="match status" value="1"/>
</dbReference>